<dbReference type="AlphaFoldDB" id="A0A8J2K8P9"/>
<feature type="domain" description="C2" evidence="2">
    <location>
        <begin position="1"/>
        <end position="127"/>
    </location>
</feature>
<dbReference type="GO" id="GO:0005886">
    <property type="term" value="C:plasma membrane"/>
    <property type="evidence" value="ECO:0007669"/>
    <property type="project" value="TreeGrafter"/>
</dbReference>
<dbReference type="GO" id="GO:0005544">
    <property type="term" value="F:calcium-dependent phospholipid binding"/>
    <property type="evidence" value="ECO:0007669"/>
    <property type="project" value="InterPro"/>
</dbReference>
<dbReference type="PANTHER" id="PTHR10857:SF106">
    <property type="entry name" value="C2 DOMAIN-CONTAINING PROTEIN"/>
    <property type="match status" value="1"/>
</dbReference>
<protein>
    <recommendedName>
        <fullName evidence="2">C2 domain-containing protein</fullName>
    </recommendedName>
</protein>
<dbReference type="InterPro" id="IPR002035">
    <property type="entry name" value="VWF_A"/>
</dbReference>
<proteinExistence type="predicted"/>
<gene>
    <name evidence="3" type="ORF">AFUS01_LOCUS10620</name>
</gene>
<accession>A0A8J2K8P9</accession>
<sequence>MEGQTETFEGGTALSPTSTVEISISCRDLADKDLLSKSDPMCVVFHRPRRSTHWVEFMRTEVIDNNLNPDFVTKAIMDYHFEMQQNLRFEVYDIDKPTSKLMEHDSIGYMECTLAQIVSAGALGYTTSLVDMETYEDSPSKSVKSPGMIILIAEELSALKDEMHLTLGATSIGSSSFICFPPKTFYTISKSLDTGKYVLVHRSERKRGRNPEWTPVVLPLSSLCAGDKERKLKIECFQETFTGSEKSIGFCITNLNKLAAIGNGGLRLSASDGRDIRSTLMIHQFKIAKIYTFVDYIQSGTQIHCCFSIDFTSSNGDPSEPSSLHHFSPQANRPNPYEQAIQAVGNIIQDYDNTKMFPCYGFGARIPPVGEVSHNFFVSLGKTPQCFGIHGVLETYSYSSGKLYLYLFERINCIRQIQLYGPTNFAPVIRHVAEMALECKDGEEYYVLIIITDGVITDMPQTKEAIVAASSLPLSIIIIGVGGADFDAMEELDGDSVRISYNGRVAERDIVQFVPYRDAYSWLATTSGPTSGTGSWSNENSPDFTNRFAQSQLAAEVLAEIPDQLTSFMKSKGIIPSIVSRAPSPVPVSESQANLRREENPATIQVQHQLRPPTQVFPSKQQDPEDTNKIQMLPADQERQSSPPQIKVSDLLPPAPEA</sequence>
<evidence type="ECO:0000259" key="2">
    <source>
        <dbReference type="PROSITE" id="PS50004"/>
    </source>
</evidence>
<dbReference type="Pfam" id="PF07002">
    <property type="entry name" value="Copine"/>
    <property type="match status" value="1"/>
</dbReference>
<dbReference type="SMART" id="SM00327">
    <property type="entry name" value="VWA"/>
    <property type="match status" value="1"/>
</dbReference>
<dbReference type="Pfam" id="PF00168">
    <property type="entry name" value="C2"/>
    <property type="match status" value="2"/>
</dbReference>
<name>A0A8J2K8P9_9HEXA</name>
<dbReference type="InterPro" id="IPR000008">
    <property type="entry name" value="C2_dom"/>
</dbReference>
<evidence type="ECO:0000256" key="1">
    <source>
        <dbReference type="SAM" id="MobiDB-lite"/>
    </source>
</evidence>
<comment type="caution">
    <text evidence="3">The sequence shown here is derived from an EMBL/GenBank/DDBJ whole genome shotgun (WGS) entry which is preliminary data.</text>
</comment>
<dbReference type="EMBL" id="CAJVCH010079158">
    <property type="protein sequence ID" value="CAG7721403.1"/>
    <property type="molecule type" value="Genomic_DNA"/>
</dbReference>
<dbReference type="PANTHER" id="PTHR10857">
    <property type="entry name" value="COPINE"/>
    <property type="match status" value="1"/>
</dbReference>
<keyword evidence="4" id="KW-1185">Reference proteome</keyword>
<evidence type="ECO:0000313" key="4">
    <source>
        <dbReference type="Proteomes" id="UP000708208"/>
    </source>
</evidence>
<dbReference type="SMART" id="SM00239">
    <property type="entry name" value="C2"/>
    <property type="match status" value="1"/>
</dbReference>
<reference evidence="3" key="1">
    <citation type="submission" date="2021-06" db="EMBL/GenBank/DDBJ databases">
        <authorList>
            <person name="Hodson N. C."/>
            <person name="Mongue J. A."/>
            <person name="Jaron S. K."/>
        </authorList>
    </citation>
    <scope>NUCLEOTIDE SEQUENCE</scope>
</reference>
<evidence type="ECO:0000313" key="3">
    <source>
        <dbReference type="EMBL" id="CAG7721403.1"/>
    </source>
</evidence>
<dbReference type="Proteomes" id="UP000708208">
    <property type="component" value="Unassembled WGS sequence"/>
</dbReference>
<dbReference type="InterPro" id="IPR010734">
    <property type="entry name" value="Copine_C"/>
</dbReference>
<feature type="region of interest" description="Disordered" evidence="1">
    <location>
        <begin position="608"/>
        <end position="658"/>
    </location>
</feature>
<organism evidence="3 4">
    <name type="scientific">Allacma fusca</name>
    <dbReference type="NCBI Taxonomy" id="39272"/>
    <lineage>
        <taxon>Eukaryota</taxon>
        <taxon>Metazoa</taxon>
        <taxon>Ecdysozoa</taxon>
        <taxon>Arthropoda</taxon>
        <taxon>Hexapoda</taxon>
        <taxon>Collembola</taxon>
        <taxon>Symphypleona</taxon>
        <taxon>Sminthuridae</taxon>
        <taxon>Allacma</taxon>
    </lineage>
</organism>
<dbReference type="CDD" id="cd04048">
    <property type="entry name" value="C2A_Copine"/>
    <property type="match status" value="1"/>
</dbReference>
<dbReference type="OrthoDB" id="5855668at2759"/>
<dbReference type="PROSITE" id="PS50004">
    <property type="entry name" value="C2"/>
    <property type="match status" value="1"/>
</dbReference>
<dbReference type="GO" id="GO:0071277">
    <property type="term" value="P:cellular response to calcium ion"/>
    <property type="evidence" value="ECO:0007669"/>
    <property type="project" value="TreeGrafter"/>
</dbReference>
<dbReference type="FunFam" id="2.60.40.150:FF:000099">
    <property type="entry name" value="Copine 3"/>
    <property type="match status" value="1"/>
</dbReference>
<dbReference type="InterPro" id="IPR045052">
    <property type="entry name" value="Copine"/>
</dbReference>
<feature type="region of interest" description="Disordered" evidence="1">
    <location>
        <begin position="579"/>
        <end position="598"/>
    </location>
</feature>